<feature type="compositionally biased region" description="Basic residues" evidence="1">
    <location>
        <begin position="397"/>
        <end position="423"/>
    </location>
</feature>
<reference evidence="2" key="1">
    <citation type="submission" date="2020-06" db="EMBL/GenBank/DDBJ databases">
        <authorList>
            <person name="Onetto C."/>
        </authorList>
    </citation>
    <scope>NUCLEOTIDE SEQUENCE</scope>
</reference>
<dbReference type="OrthoDB" id="3917370at2759"/>
<dbReference type="AlphaFoldDB" id="A0A9N8P9U8"/>
<evidence type="ECO:0000313" key="3">
    <source>
        <dbReference type="Proteomes" id="UP000714618"/>
    </source>
</evidence>
<name>A0A9N8P9U8_9PEZI</name>
<evidence type="ECO:0000256" key="1">
    <source>
        <dbReference type="SAM" id="MobiDB-lite"/>
    </source>
</evidence>
<dbReference type="Proteomes" id="UP000714618">
    <property type="component" value="Unassembled WGS sequence"/>
</dbReference>
<gene>
    <name evidence="2" type="ORF">AWRI4233_LOCUS978</name>
</gene>
<keyword evidence="3" id="KW-1185">Reference proteome</keyword>
<dbReference type="EMBL" id="CAIJEO010000002">
    <property type="protein sequence ID" value="CAD0086624.1"/>
    <property type="molecule type" value="Genomic_DNA"/>
</dbReference>
<sequence>MSNNPPPTFYPPGAMPIARPVLPHPGAPSSAPRPSALLSDALHNNLLHALTAQGTPTIQRPAFAPPRHAPMPAGYPAANYVDPTLVRIKHMTETFHAAATSDQTFYNIYCNVCNAQSRHLMYPDLVFFLRLHLQVGWIDLLMRHHRQNEIEGDLNHLIDERKELIEWLVQQDKTLKPRAAQYLTGQLAKFEPLNFDPSQVRPLAKLLDHLYVLENDLFFKPKEIPAPNRQEYRIKVVTFLDYEGGEPKVVEDVNIWKMIGWTEMQRMLSALTQNIQAAQFGQNYGWQTSTYHGHWVYWASESGTPEGWRRELNGDAHLREMKGLLEQGQKIYIMHVQIGEKLDLADALGLELDRPGQSCAPLPPGYTSEIMGEYPNKMRFSLLSGGSAGGGLAPSKQPRRGKPSVLAHLHHVKLRKQRQKIQKARAFEIRSKKD</sequence>
<accession>A0A9N8P9U8</accession>
<feature type="compositionally biased region" description="Basic and acidic residues" evidence="1">
    <location>
        <begin position="425"/>
        <end position="434"/>
    </location>
</feature>
<proteinExistence type="predicted"/>
<feature type="region of interest" description="Disordered" evidence="1">
    <location>
        <begin position="385"/>
        <end position="434"/>
    </location>
</feature>
<evidence type="ECO:0000313" key="2">
    <source>
        <dbReference type="EMBL" id="CAD0086624.1"/>
    </source>
</evidence>
<comment type="caution">
    <text evidence="2">The sequence shown here is derived from an EMBL/GenBank/DDBJ whole genome shotgun (WGS) entry which is preliminary data.</text>
</comment>
<protein>
    <submittedName>
        <fullName evidence="2">Uncharacterized protein</fullName>
    </submittedName>
</protein>
<organism evidence="2 3">
    <name type="scientific">Aureobasidium mustum</name>
    <dbReference type="NCBI Taxonomy" id="2773714"/>
    <lineage>
        <taxon>Eukaryota</taxon>
        <taxon>Fungi</taxon>
        <taxon>Dikarya</taxon>
        <taxon>Ascomycota</taxon>
        <taxon>Pezizomycotina</taxon>
        <taxon>Dothideomycetes</taxon>
        <taxon>Dothideomycetidae</taxon>
        <taxon>Dothideales</taxon>
        <taxon>Saccotheciaceae</taxon>
        <taxon>Aureobasidium</taxon>
    </lineage>
</organism>